<comment type="catalytic activity">
    <reaction evidence="7 8 9">
        <text>L-cysteine + L-glutamate + ATP = gamma-L-glutamyl-L-cysteine + ADP + phosphate + H(+)</text>
        <dbReference type="Rhea" id="RHEA:13285"/>
        <dbReference type="ChEBI" id="CHEBI:15378"/>
        <dbReference type="ChEBI" id="CHEBI:29985"/>
        <dbReference type="ChEBI" id="CHEBI:30616"/>
        <dbReference type="ChEBI" id="CHEBI:35235"/>
        <dbReference type="ChEBI" id="CHEBI:43474"/>
        <dbReference type="ChEBI" id="CHEBI:58173"/>
        <dbReference type="ChEBI" id="CHEBI:456216"/>
        <dbReference type="EC" id="6.3.2.2"/>
    </reaction>
</comment>
<evidence type="ECO:0000256" key="9">
    <source>
        <dbReference type="RuleBase" id="RU004391"/>
    </source>
</evidence>
<evidence type="ECO:0000313" key="12">
    <source>
        <dbReference type="Proteomes" id="UP000248090"/>
    </source>
</evidence>
<feature type="domain" description="Glutamate--cysteine ligase" evidence="10">
    <location>
        <begin position="9"/>
        <end position="380"/>
    </location>
</feature>
<gene>
    <name evidence="8" type="primary">gshA</name>
    <name evidence="11" type="ORF">WH50_00845</name>
</gene>
<dbReference type="PANTHER" id="PTHR38761:SF1">
    <property type="entry name" value="GLUTAMATE--CYSTEINE LIGASE"/>
    <property type="match status" value="1"/>
</dbReference>
<dbReference type="SUPFAM" id="SSF55931">
    <property type="entry name" value="Glutamine synthetase/guanido kinase"/>
    <property type="match status" value="1"/>
</dbReference>
<evidence type="ECO:0000256" key="3">
    <source>
        <dbReference type="ARBA" id="ARBA00022598"/>
    </source>
</evidence>
<dbReference type="NCBIfam" id="TIGR01434">
    <property type="entry name" value="glu_cys_ligase"/>
    <property type="match status" value="1"/>
</dbReference>
<dbReference type="PANTHER" id="PTHR38761">
    <property type="entry name" value="GLUTAMATE--CYSTEINE LIGASE"/>
    <property type="match status" value="1"/>
</dbReference>
<dbReference type="GO" id="GO:0016874">
    <property type="term" value="F:ligase activity"/>
    <property type="evidence" value="ECO:0007669"/>
    <property type="project" value="UniProtKB-KW"/>
</dbReference>
<accession>A0ABX5M2G2</accession>
<comment type="caution">
    <text evidence="11">The sequence shown here is derived from an EMBL/GenBank/DDBJ whole genome shotgun (WGS) entry which is preliminary data.</text>
</comment>
<dbReference type="InterPro" id="IPR007370">
    <property type="entry name" value="Glu_cys_ligase"/>
</dbReference>
<evidence type="ECO:0000256" key="8">
    <source>
        <dbReference type="HAMAP-Rule" id="MF_00578"/>
    </source>
</evidence>
<keyword evidence="12" id="KW-1185">Reference proteome</keyword>
<dbReference type="Proteomes" id="UP000248090">
    <property type="component" value="Unassembled WGS sequence"/>
</dbReference>
<dbReference type="EMBL" id="LAPT01000002">
    <property type="protein sequence ID" value="PXF33101.1"/>
    <property type="molecule type" value="Genomic_DNA"/>
</dbReference>
<evidence type="ECO:0000256" key="4">
    <source>
        <dbReference type="ARBA" id="ARBA00022684"/>
    </source>
</evidence>
<keyword evidence="5 8" id="KW-0547">Nucleotide-binding</keyword>
<reference evidence="11 12" key="1">
    <citation type="submission" date="2015-03" db="EMBL/GenBank/DDBJ databases">
        <authorList>
            <person name="Krishnan R."/>
            <person name="Midha S."/>
            <person name="Patil P.B."/>
            <person name="Rameshkumar N."/>
        </authorList>
    </citation>
    <scope>NUCLEOTIDE SEQUENCE [LARGE SCALE GENOMIC DNA]</scope>
    <source>
        <strain evidence="11 12">L1E11</strain>
    </source>
</reference>
<evidence type="ECO:0000256" key="2">
    <source>
        <dbReference type="ARBA" id="ARBA00008772"/>
    </source>
</evidence>
<comment type="pathway">
    <text evidence="1 8 9">Sulfur metabolism; glutathione biosynthesis; glutathione from L-cysteine and L-glutamate: step 1/2.</text>
</comment>
<evidence type="ECO:0000313" key="11">
    <source>
        <dbReference type="EMBL" id="PXF33101.1"/>
    </source>
</evidence>
<evidence type="ECO:0000256" key="5">
    <source>
        <dbReference type="ARBA" id="ARBA00022741"/>
    </source>
</evidence>
<comment type="similarity">
    <text evidence="2 8">Belongs to the glutamate--cysteine ligase type 1 family. Type 1 subfamily.</text>
</comment>
<keyword evidence="3 8" id="KW-0436">Ligase</keyword>
<evidence type="ECO:0000256" key="7">
    <source>
        <dbReference type="ARBA" id="ARBA00048819"/>
    </source>
</evidence>
<keyword evidence="6 8" id="KW-0067">ATP-binding</keyword>
<dbReference type="InterPro" id="IPR014746">
    <property type="entry name" value="Gln_synth/guanido_kin_cat_dom"/>
</dbReference>
<organism evidence="11 12">
    <name type="scientific">Pokkaliibacter plantistimulans</name>
    <dbReference type="NCBI Taxonomy" id="1635171"/>
    <lineage>
        <taxon>Bacteria</taxon>
        <taxon>Pseudomonadati</taxon>
        <taxon>Pseudomonadota</taxon>
        <taxon>Gammaproteobacteria</taxon>
        <taxon>Oceanospirillales</taxon>
        <taxon>Balneatrichaceae</taxon>
        <taxon>Pokkaliibacter</taxon>
    </lineage>
</organism>
<name>A0ABX5M2G2_9GAMM</name>
<dbReference type="Pfam" id="PF04262">
    <property type="entry name" value="Glu_cys_ligase"/>
    <property type="match status" value="1"/>
</dbReference>
<protein>
    <recommendedName>
        <fullName evidence="8">Glutamate--cysteine ligase</fullName>
        <ecNumber evidence="8">6.3.2.2</ecNumber>
    </recommendedName>
    <alternativeName>
        <fullName evidence="8">Gamma-ECS</fullName>
        <shortName evidence="8">GCS</shortName>
    </alternativeName>
    <alternativeName>
        <fullName evidence="8">Gamma-glutamylcysteine synthetase</fullName>
    </alternativeName>
</protein>
<evidence type="ECO:0000256" key="6">
    <source>
        <dbReference type="ARBA" id="ARBA00022840"/>
    </source>
</evidence>
<dbReference type="InterPro" id="IPR006334">
    <property type="entry name" value="Glut_cys_ligase"/>
</dbReference>
<dbReference type="HAMAP" id="MF_00578">
    <property type="entry name" value="Glu_cys_ligase"/>
    <property type="match status" value="1"/>
</dbReference>
<evidence type="ECO:0000259" key="10">
    <source>
        <dbReference type="Pfam" id="PF04262"/>
    </source>
</evidence>
<proteinExistence type="inferred from homology"/>
<evidence type="ECO:0000256" key="1">
    <source>
        <dbReference type="ARBA" id="ARBA00005006"/>
    </source>
</evidence>
<dbReference type="Gene3D" id="3.30.590.20">
    <property type="match status" value="1"/>
</dbReference>
<sequence length="521" mass="59915">MSALLQQRLAWLRSHNADKALLGIRRGLEKEGLRVDPQGRLSHQGHPQALGSALTHGAITTDYSEALMEFITPAYDSPEQVMHYMEQLHRFAYQHLQDEVVWAGSMPCYLAGEDDIPVAQYGESNIGRMKSIYREGLAYRYGKVMQTIAGIHYNFSFPDSFWTIYQQMTGIEGSTREVRSEGYFRLIRNFRRHFWLLLYLFGASPAVSSSFLKRNSFGLDVWDDRTLVAPAGTTLRMSDIGYSNNAQSSLNICYNQLDSYVQSLSHAMHTPYPAYTHIGVKVEGEYRQLNTNILQIENEYYSEIRPKRTTRRAEKPLDALRERGVEYIEVRCLDINPFLPIGIDARQMRFMDAFLVFCLLVDDGDIDRLECERLAYNRKLVVREGRNPELRLVGEDGMISVASAGQRMLDQIMQVAQVLDEQYGGTAHMDAVVQESAKLLDPSLTPSAQVLRELQACGCSYEEWMLQQSRQQREYFQQLPVDQQMQASLVQQSQQSLQQQRELEEQDKMGLDEFLQHYFVN</sequence>
<dbReference type="EC" id="6.3.2.2" evidence="8"/>
<keyword evidence="4 8" id="KW-0317">Glutathione biosynthesis</keyword>
<dbReference type="RefSeq" id="WP_110185609.1">
    <property type="nucleotide sequence ID" value="NZ_CP177354.1"/>
</dbReference>